<dbReference type="STRING" id="686796.SAMN04488104_102453"/>
<dbReference type="InterPro" id="IPR019903">
    <property type="entry name" value="RIC_family"/>
</dbReference>
<accession>A0A1G6TX59</accession>
<dbReference type="GO" id="GO:0046872">
    <property type="term" value="F:metal ion binding"/>
    <property type="evidence" value="ECO:0007669"/>
    <property type="project" value="UniProtKB-KW"/>
</dbReference>
<keyword evidence="2" id="KW-0963">Cytoplasm</keyword>
<evidence type="ECO:0000259" key="5">
    <source>
        <dbReference type="Pfam" id="PF01814"/>
    </source>
</evidence>
<dbReference type="InterPro" id="IPR012312">
    <property type="entry name" value="Hemerythrin-like"/>
</dbReference>
<reference evidence="7" key="1">
    <citation type="submission" date="2016-10" db="EMBL/GenBank/DDBJ databases">
        <authorList>
            <person name="Varghese N."/>
            <person name="Submissions S."/>
        </authorList>
    </citation>
    <scope>NUCLEOTIDE SEQUENCE [LARGE SCALE GENOMIC DNA]</scope>
    <source>
        <strain evidence="7">DSM 23095</strain>
    </source>
</reference>
<evidence type="ECO:0000256" key="4">
    <source>
        <dbReference type="ARBA" id="ARBA00023004"/>
    </source>
</evidence>
<keyword evidence="3" id="KW-0479">Metal-binding</keyword>
<protein>
    <submittedName>
        <fullName evidence="6">Regulator of cell morphogenesis and NO signaling</fullName>
    </submittedName>
</protein>
<keyword evidence="7" id="KW-1185">Reference proteome</keyword>
<dbReference type="PANTHER" id="PTHR36438">
    <property type="entry name" value="IRON-SULFUR CLUSTER REPAIR PROTEIN YTFE"/>
    <property type="match status" value="1"/>
</dbReference>
<dbReference type="RefSeq" id="WP_169712755.1">
    <property type="nucleotide sequence ID" value="NZ_FNAC01000024.1"/>
</dbReference>
<dbReference type="Pfam" id="PF04405">
    <property type="entry name" value="ScdA_N"/>
    <property type="match status" value="1"/>
</dbReference>
<dbReference type="Gene3D" id="1.20.120.520">
    <property type="entry name" value="nmb1532 protein domain like"/>
    <property type="match status" value="1"/>
</dbReference>
<evidence type="ECO:0000313" key="7">
    <source>
        <dbReference type="Proteomes" id="UP000199060"/>
    </source>
</evidence>
<gene>
    <name evidence="6" type="ORF">SAMN04488104_102453</name>
</gene>
<keyword evidence="4" id="KW-0408">Iron</keyword>
<name>A0A1G6TX59_9BACT</name>
<dbReference type="Proteomes" id="UP000199060">
    <property type="component" value="Unassembled WGS sequence"/>
</dbReference>
<evidence type="ECO:0000256" key="1">
    <source>
        <dbReference type="ARBA" id="ARBA00004496"/>
    </source>
</evidence>
<evidence type="ECO:0000256" key="3">
    <source>
        <dbReference type="ARBA" id="ARBA00022723"/>
    </source>
</evidence>
<dbReference type="EMBL" id="FNAC01000024">
    <property type="protein sequence ID" value="SDD33036.1"/>
    <property type="molecule type" value="Genomic_DNA"/>
</dbReference>
<dbReference type="Pfam" id="PF01814">
    <property type="entry name" value="Hemerythrin"/>
    <property type="match status" value="1"/>
</dbReference>
<dbReference type="PANTHER" id="PTHR36438:SF1">
    <property type="entry name" value="IRON-SULFUR CLUSTER REPAIR PROTEIN YTFE"/>
    <property type="match status" value="1"/>
</dbReference>
<evidence type="ECO:0000256" key="2">
    <source>
        <dbReference type="ARBA" id="ARBA00022490"/>
    </source>
</evidence>
<dbReference type="AlphaFoldDB" id="A0A1G6TX59"/>
<proteinExistence type="predicted"/>
<sequence>MDSTNKPIADLVTEDFRAAFVFRAFGIDYCCHGGQTIEDYCETHQVNPKEIYDALDDAYSRPLEQNFDFKFWPLGLLATYIETKFHSLAKKQVPLIKAALERGIRRHGKDFAQLHEISLIFDQAADELELHLKREELILFPYIKKISSNAETRHLFLAKEFSKIQRDIENLMLDHEQEGQHLSQIRLITENYSLPEDSPKSIRLVYSLLEDFDLSMQKHMHLERNILFEKTLGLLYPEQDASVAPR</sequence>
<dbReference type="GO" id="GO:0005737">
    <property type="term" value="C:cytoplasm"/>
    <property type="evidence" value="ECO:0007669"/>
    <property type="project" value="UniProtKB-SubCell"/>
</dbReference>
<organism evidence="6 7">
    <name type="scientific">Algoriphagus faecimaris</name>
    <dbReference type="NCBI Taxonomy" id="686796"/>
    <lineage>
        <taxon>Bacteria</taxon>
        <taxon>Pseudomonadati</taxon>
        <taxon>Bacteroidota</taxon>
        <taxon>Cytophagia</taxon>
        <taxon>Cytophagales</taxon>
        <taxon>Cyclobacteriaceae</taxon>
        <taxon>Algoriphagus</taxon>
    </lineage>
</organism>
<comment type="subcellular location">
    <subcellularLocation>
        <location evidence="1">Cytoplasm</location>
    </subcellularLocation>
</comment>
<evidence type="ECO:0000313" key="6">
    <source>
        <dbReference type="EMBL" id="SDD33036.1"/>
    </source>
</evidence>
<feature type="domain" description="Hemerythrin-like" evidence="5">
    <location>
        <begin position="85"/>
        <end position="230"/>
    </location>
</feature>